<protein>
    <recommendedName>
        <fullName evidence="6">Late embryogenesis abundant protein LEA-2 subgroup domain-containing protein</fullName>
    </recommendedName>
</protein>
<evidence type="ECO:0000256" key="3">
    <source>
        <dbReference type="ARBA" id="ARBA00022989"/>
    </source>
</evidence>
<comment type="caution">
    <text evidence="7">The sequence shown here is derived from an EMBL/GenBank/DDBJ whole genome shotgun (WGS) entry which is preliminary data.</text>
</comment>
<dbReference type="GO" id="GO:0005886">
    <property type="term" value="C:plasma membrane"/>
    <property type="evidence" value="ECO:0007669"/>
    <property type="project" value="TreeGrafter"/>
</dbReference>
<evidence type="ECO:0000256" key="4">
    <source>
        <dbReference type="ARBA" id="ARBA00023136"/>
    </source>
</evidence>
<evidence type="ECO:0000313" key="7">
    <source>
        <dbReference type="EMBL" id="KZM92850.1"/>
    </source>
</evidence>
<keyword evidence="3 5" id="KW-1133">Transmembrane helix</keyword>
<dbReference type="OMA" id="RIDILFQ"/>
<proteinExistence type="predicted"/>
<dbReference type="Gramene" id="KZM92850">
    <property type="protein sequence ID" value="KZM92850"/>
    <property type="gene ID" value="DCAR_016095"/>
</dbReference>
<feature type="domain" description="Late embryogenesis abundant protein LEA-2 subgroup" evidence="6">
    <location>
        <begin position="86"/>
        <end position="134"/>
    </location>
</feature>
<name>A0A161ZZQ8_DAUCS</name>
<evidence type="ECO:0000259" key="6">
    <source>
        <dbReference type="Pfam" id="PF03168"/>
    </source>
</evidence>
<evidence type="ECO:0000256" key="1">
    <source>
        <dbReference type="ARBA" id="ARBA00004167"/>
    </source>
</evidence>
<reference evidence="7" key="1">
    <citation type="journal article" date="2016" name="Nat. Genet.">
        <title>A high-quality carrot genome assembly provides new insights into carotenoid accumulation and asterid genome evolution.</title>
        <authorList>
            <person name="Iorizzo M."/>
            <person name="Ellison S."/>
            <person name="Senalik D."/>
            <person name="Zeng P."/>
            <person name="Satapoomin P."/>
            <person name="Huang J."/>
            <person name="Bowman M."/>
            <person name="Iovene M."/>
            <person name="Sanseverino W."/>
            <person name="Cavagnaro P."/>
            <person name="Yildiz M."/>
            <person name="Macko-Podgorni A."/>
            <person name="Moranska E."/>
            <person name="Grzebelus E."/>
            <person name="Grzebelus D."/>
            <person name="Ashrafi H."/>
            <person name="Zheng Z."/>
            <person name="Cheng S."/>
            <person name="Spooner D."/>
            <person name="Van Deynze A."/>
            <person name="Simon P."/>
        </authorList>
    </citation>
    <scope>NUCLEOTIDE SEQUENCE [LARGE SCALE GENOMIC DNA]</scope>
    <source>
        <tissue evidence="7">Leaf</tissue>
    </source>
</reference>
<evidence type="ECO:0000256" key="5">
    <source>
        <dbReference type="SAM" id="Phobius"/>
    </source>
</evidence>
<keyword evidence="4 5" id="KW-0472">Membrane</keyword>
<feature type="transmembrane region" description="Helical" evidence="5">
    <location>
        <begin position="25"/>
        <end position="49"/>
    </location>
</feature>
<dbReference type="InterPro" id="IPR044839">
    <property type="entry name" value="NDR1-like"/>
</dbReference>
<dbReference type="Pfam" id="PF03168">
    <property type="entry name" value="LEA_2"/>
    <property type="match status" value="1"/>
</dbReference>
<gene>
    <name evidence="7" type="ORF">DCAR_016095</name>
</gene>
<dbReference type="EMBL" id="LNRQ01000005">
    <property type="protein sequence ID" value="KZM92850.1"/>
    <property type="molecule type" value="Genomic_DNA"/>
</dbReference>
<organism evidence="7">
    <name type="scientific">Daucus carota subsp. sativus</name>
    <name type="common">Carrot</name>
    <dbReference type="NCBI Taxonomy" id="79200"/>
    <lineage>
        <taxon>Eukaryota</taxon>
        <taxon>Viridiplantae</taxon>
        <taxon>Streptophyta</taxon>
        <taxon>Embryophyta</taxon>
        <taxon>Tracheophyta</taxon>
        <taxon>Spermatophyta</taxon>
        <taxon>Magnoliopsida</taxon>
        <taxon>eudicotyledons</taxon>
        <taxon>Gunneridae</taxon>
        <taxon>Pentapetalae</taxon>
        <taxon>asterids</taxon>
        <taxon>campanulids</taxon>
        <taxon>Apiales</taxon>
        <taxon>Apiaceae</taxon>
        <taxon>Apioideae</taxon>
        <taxon>Scandiceae</taxon>
        <taxon>Daucinae</taxon>
        <taxon>Daucus</taxon>
        <taxon>Daucus sect. Daucus</taxon>
    </lineage>
</organism>
<dbReference type="GO" id="GO:0098542">
    <property type="term" value="P:defense response to other organism"/>
    <property type="evidence" value="ECO:0007669"/>
    <property type="project" value="InterPro"/>
</dbReference>
<sequence>MDIAIQSPSYFEKFFHTYSLKKSCFFFFIFVVILITALGTLTLMVIFVLKPQKPIFSLRAVSLDAYKLDVSSNSTLFVSLVVSLGLNAQNPNKIGIKYSRSRMHIFSEDTIIGQIRVPEFYQPSHSTNVRILGDIRAHIQVFRITLPTVKIALECDISIDDRSLTLTNAAHSIKAVKTPLILEFRFRKGFGLK</sequence>
<dbReference type="AlphaFoldDB" id="A0A161ZZQ8"/>
<comment type="subcellular location">
    <subcellularLocation>
        <location evidence="1">Membrane</location>
        <topology evidence="1">Single-pass membrane protein</topology>
    </subcellularLocation>
</comment>
<dbReference type="PANTHER" id="PTHR31234:SF54">
    <property type="entry name" value="LATE EMBRYOGENESIS ABUNDANT PROTEIN LEA-2 SUBGROUP DOMAIN-CONTAINING PROTEIN"/>
    <property type="match status" value="1"/>
</dbReference>
<evidence type="ECO:0000256" key="2">
    <source>
        <dbReference type="ARBA" id="ARBA00022692"/>
    </source>
</evidence>
<keyword evidence="2 5" id="KW-0812">Transmembrane</keyword>
<dbReference type="InterPro" id="IPR004864">
    <property type="entry name" value="LEA_2"/>
</dbReference>
<dbReference type="PANTHER" id="PTHR31234">
    <property type="entry name" value="LATE EMBRYOGENESIS ABUNDANT (LEA) HYDROXYPROLINE-RICH GLYCOPROTEIN FAMILY"/>
    <property type="match status" value="1"/>
</dbReference>
<accession>A0A161ZZQ8</accession>